<evidence type="ECO:0000259" key="19">
    <source>
        <dbReference type="Pfam" id="PF06455"/>
    </source>
</evidence>
<keyword evidence="6 16" id="KW-0812">Transmembrane</keyword>
<dbReference type="PANTHER" id="PTHR42829">
    <property type="entry name" value="NADH-UBIQUINONE OXIDOREDUCTASE CHAIN 5"/>
    <property type="match status" value="1"/>
</dbReference>
<dbReference type="PRINTS" id="PR01434">
    <property type="entry name" value="NADHDHGNASE5"/>
</dbReference>
<evidence type="ECO:0000259" key="18">
    <source>
        <dbReference type="Pfam" id="PF00662"/>
    </source>
</evidence>
<dbReference type="EC" id="7.1.1.2" evidence="2 16"/>
<organism evidence="20">
    <name type="scientific">Nipponocypris sieboldii</name>
    <name type="common">Japanese chub</name>
    <name type="synonym">Zacco sieboldii</name>
    <dbReference type="NCBI Taxonomy" id="327405"/>
    <lineage>
        <taxon>Eukaryota</taxon>
        <taxon>Metazoa</taxon>
        <taxon>Chordata</taxon>
        <taxon>Craniata</taxon>
        <taxon>Vertebrata</taxon>
        <taxon>Euteleostomi</taxon>
        <taxon>Actinopterygii</taxon>
        <taxon>Neopterygii</taxon>
        <taxon>Teleostei</taxon>
        <taxon>Ostariophysi</taxon>
        <taxon>Cypriniformes</taxon>
        <taxon>Xenocyprididae</taxon>
        <taxon>Opsariichthyinae</taxon>
        <taxon>Nipponocypris</taxon>
    </lineage>
</organism>
<dbReference type="InterPro" id="IPR001750">
    <property type="entry name" value="ND/Mrp_TM"/>
</dbReference>
<evidence type="ECO:0000256" key="3">
    <source>
        <dbReference type="ARBA" id="ARBA00021096"/>
    </source>
</evidence>
<evidence type="ECO:0000259" key="17">
    <source>
        <dbReference type="Pfam" id="PF00361"/>
    </source>
</evidence>
<evidence type="ECO:0000313" key="20">
    <source>
        <dbReference type="EMBL" id="BAF41464.1"/>
    </source>
</evidence>
<evidence type="ECO:0000256" key="5">
    <source>
        <dbReference type="ARBA" id="ARBA00022660"/>
    </source>
</evidence>
<feature type="domain" description="NADH:quinone oxidoreductase/Mrp antiporter transmembrane" evidence="17">
    <location>
        <begin position="139"/>
        <end position="423"/>
    </location>
</feature>
<evidence type="ECO:0000256" key="11">
    <source>
        <dbReference type="ARBA" id="ARBA00023027"/>
    </source>
</evidence>
<evidence type="ECO:0000256" key="2">
    <source>
        <dbReference type="ARBA" id="ARBA00012944"/>
    </source>
</evidence>
<dbReference type="InterPro" id="IPR018393">
    <property type="entry name" value="NADHpl_OxRdtase_5_subgr"/>
</dbReference>
<dbReference type="CTD" id="4540"/>
<reference evidence="20" key="1">
    <citation type="journal article" date="2006" name="J. Mol. Evol.">
        <title>Mitogenomic evolution and interrelationships of the Cypriniformes (Actinopterygii: Ostariophysi): the first evidence toward resolution of higher-level relationships of the world's largest freshwater fish clade based on 59 whole mitogenome sequences.</title>
        <authorList>
            <person name="Saitoh K."/>
            <person name="Sado T."/>
            <person name="Mayden R.L."/>
            <person name="Hanzawa N."/>
            <person name="Nakamura K."/>
            <person name="Nishida M."/>
            <person name="Miya M."/>
        </authorList>
    </citation>
    <scope>NUCLEOTIDE SEQUENCE</scope>
</reference>
<evidence type="ECO:0000256" key="13">
    <source>
        <dbReference type="ARBA" id="ARBA00023128"/>
    </source>
</evidence>
<feature type="transmembrane region" description="Helical" evidence="16">
    <location>
        <begin position="463"/>
        <end position="480"/>
    </location>
</feature>
<evidence type="ECO:0000256" key="16">
    <source>
        <dbReference type="RuleBase" id="RU003404"/>
    </source>
</evidence>
<dbReference type="RefSeq" id="YP_913403.1">
    <property type="nucleotide sequence ID" value="NC_008653.1"/>
</dbReference>
<dbReference type="PANTHER" id="PTHR42829:SF2">
    <property type="entry name" value="NADH-UBIQUINONE OXIDOREDUCTASE CHAIN 5"/>
    <property type="match status" value="1"/>
</dbReference>
<keyword evidence="9" id="KW-0249">Electron transport</keyword>
<dbReference type="InterPro" id="IPR010934">
    <property type="entry name" value="NADH_DH_su5_C"/>
</dbReference>
<keyword evidence="5" id="KW-0679">Respiratory chain</keyword>
<dbReference type="InterPro" id="IPR003945">
    <property type="entry name" value="NU5C-like"/>
</dbReference>
<feature type="transmembrane region" description="Helical" evidence="16">
    <location>
        <begin position="492"/>
        <end position="512"/>
    </location>
</feature>
<feature type="transmembrane region" description="Helical" evidence="16">
    <location>
        <begin position="122"/>
        <end position="139"/>
    </location>
</feature>
<feature type="transmembrane region" description="Helical" evidence="16">
    <location>
        <begin position="39"/>
        <end position="60"/>
    </location>
</feature>
<comment type="similarity">
    <text evidence="16">Belongs to the complex I subunit 5 family.</text>
</comment>
<keyword evidence="14 16" id="KW-0472">Membrane</keyword>
<evidence type="ECO:0000256" key="6">
    <source>
        <dbReference type="ARBA" id="ARBA00022692"/>
    </source>
</evidence>
<evidence type="ECO:0000256" key="15">
    <source>
        <dbReference type="ARBA" id="ARBA00049551"/>
    </source>
</evidence>
<feature type="transmembrane region" description="Helical" evidence="16">
    <location>
        <begin position="412"/>
        <end position="434"/>
    </location>
</feature>
<dbReference type="GO" id="GO:0005743">
    <property type="term" value="C:mitochondrial inner membrane"/>
    <property type="evidence" value="ECO:0007669"/>
    <property type="project" value="UniProtKB-SubCell"/>
</dbReference>
<keyword evidence="13 16" id="KW-0496">Mitochondrion</keyword>
<accession>A0ZQ01</accession>
<feature type="transmembrane region" description="Helical" evidence="16">
    <location>
        <begin position="177"/>
        <end position="196"/>
    </location>
</feature>
<evidence type="ECO:0000256" key="12">
    <source>
        <dbReference type="ARBA" id="ARBA00023075"/>
    </source>
</evidence>
<proteinExistence type="inferred from homology"/>
<keyword evidence="11 16" id="KW-0520">NAD</keyword>
<evidence type="ECO:0000256" key="14">
    <source>
        <dbReference type="ARBA" id="ARBA00023136"/>
    </source>
</evidence>
<dbReference type="GO" id="GO:0042773">
    <property type="term" value="P:ATP synthesis coupled electron transport"/>
    <property type="evidence" value="ECO:0007669"/>
    <property type="project" value="InterPro"/>
</dbReference>
<evidence type="ECO:0000256" key="1">
    <source>
        <dbReference type="ARBA" id="ARBA00004448"/>
    </source>
</evidence>
<dbReference type="GO" id="GO:0008137">
    <property type="term" value="F:NADH dehydrogenase (ubiquinone) activity"/>
    <property type="evidence" value="ECO:0007669"/>
    <property type="project" value="UniProtKB-EC"/>
</dbReference>
<keyword evidence="7" id="KW-0999">Mitochondrion inner membrane</keyword>
<comment type="subcellular location">
    <subcellularLocation>
        <location evidence="1">Mitochondrion inner membrane</location>
        <topology evidence="1">Multi-pass membrane protein</topology>
    </subcellularLocation>
</comment>
<dbReference type="Pfam" id="PF00662">
    <property type="entry name" value="Proton_antipo_N"/>
    <property type="match status" value="1"/>
</dbReference>
<dbReference type="EMBL" id="AB218898">
    <property type="protein sequence ID" value="BAF41464.1"/>
    <property type="molecule type" value="Genomic_DNA"/>
</dbReference>
<dbReference type="Pfam" id="PF00361">
    <property type="entry name" value="Proton_antipo_M"/>
    <property type="match status" value="1"/>
</dbReference>
<evidence type="ECO:0000256" key="10">
    <source>
        <dbReference type="ARBA" id="ARBA00022989"/>
    </source>
</evidence>
<evidence type="ECO:0000256" key="7">
    <source>
        <dbReference type="ARBA" id="ARBA00022792"/>
    </source>
</evidence>
<feature type="transmembrane region" description="Helical" evidence="16">
    <location>
        <begin position="6"/>
        <end position="27"/>
    </location>
</feature>
<feature type="transmembrane region" description="Helical" evidence="16">
    <location>
        <begin position="216"/>
        <end position="235"/>
    </location>
</feature>
<feature type="transmembrane region" description="Helical" evidence="16">
    <location>
        <begin position="247"/>
        <end position="267"/>
    </location>
</feature>
<dbReference type="GO" id="GO:0015990">
    <property type="term" value="P:electron transport coupled proton transport"/>
    <property type="evidence" value="ECO:0007669"/>
    <property type="project" value="TreeGrafter"/>
</dbReference>
<evidence type="ECO:0000256" key="8">
    <source>
        <dbReference type="ARBA" id="ARBA00022967"/>
    </source>
</evidence>
<sequence length="611" mass="67595">MNPTTLIMSSSLILVITILVIPLLTTLSPKPQGAEWAGVYVKTAVSTSFFISLLPLMIFLDQGMESITTNWHWMNTHMFDTNISFKFDHYSLIFTPVALYVTWSILEFALWYMHSDPNINRFFKYLLLFLVAMVTLVTANNMFQLFIGWEGVGIMSFLLIGWWYGRADANTAALQAVIYNRVGDIGLILSMAWFAMNLNSWEIQQIFFLSKDFDMTIPLIGLILAATGKSAQFGLHPWLPSAMEGPTPVSALLHSSTMVVAGIFLLIRLHPLMEDNKLALTICLCLGALTTLFTATCALTQNDIKKIVAFSTSSQLGLMMVTIGLNQPQLAFLHICTHAFFKAMLFLCSGSIIHSLNDEQDIRKMGGLQNLMPATSTYLTIGSLALTGTPFLAGFFSKDAIIEALNTSHLNAWALTLTLVATSFTAVYSFRVVFFVTMGSPRFMPLSPINENNPLVINPIKRLAWGSIIAGLIITSNFLPSKTPIMTMPTSLKLAALMVTIIGLLVAMELAAMTNKQIKITPTIPLHHFSNMLGYFPAMIHRLPPKLNLTLGQSIATKFDQTWLEITGPKGLALSQMAMSKITSDIQRGMIKTYLTIFLLTLTLAILLTLV</sequence>
<gene>
    <name evidence="20" type="primary">ND5</name>
</gene>
<feature type="transmembrane region" description="Helical" evidence="16">
    <location>
        <begin position="307"/>
        <end position="325"/>
    </location>
</feature>
<dbReference type="InterPro" id="IPR001516">
    <property type="entry name" value="Proton_antipo_N"/>
</dbReference>
<keyword evidence="10 16" id="KW-1133">Transmembrane helix</keyword>
<keyword evidence="8" id="KW-1278">Translocase</keyword>
<protein>
    <recommendedName>
        <fullName evidence="3 16">NADH-ubiquinone oxidoreductase chain 5</fullName>
        <ecNumber evidence="2 16">7.1.1.2</ecNumber>
    </recommendedName>
</protein>
<feature type="domain" description="NADH dehydrogenase subunit 5 C-terminal" evidence="19">
    <location>
        <begin position="428"/>
        <end position="608"/>
    </location>
</feature>
<evidence type="ECO:0000256" key="9">
    <source>
        <dbReference type="ARBA" id="ARBA00022982"/>
    </source>
</evidence>
<name>A0ZQ01_NIPSI</name>
<dbReference type="GeneID" id="4575745"/>
<feature type="transmembrane region" description="Helical" evidence="16">
    <location>
        <begin position="591"/>
        <end position="610"/>
    </location>
</feature>
<dbReference type="GO" id="GO:0003954">
    <property type="term" value="F:NADH dehydrogenase activity"/>
    <property type="evidence" value="ECO:0007669"/>
    <property type="project" value="TreeGrafter"/>
</dbReference>
<keyword evidence="12 16" id="KW-0830">Ubiquinone</keyword>
<comment type="catalytic activity">
    <reaction evidence="15 16">
        <text>a ubiquinone + NADH + 5 H(+)(in) = a ubiquinol + NAD(+) + 4 H(+)(out)</text>
        <dbReference type="Rhea" id="RHEA:29091"/>
        <dbReference type="Rhea" id="RHEA-COMP:9565"/>
        <dbReference type="Rhea" id="RHEA-COMP:9566"/>
        <dbReference type="ChEBI" id="CHEBI:15378"/>
        <dbReference type="ChEBI" id="CHEBI:16389"/>
        <dbReference type="ChEBI" id="CHEBI:17976"/>
        <dbReference type="ChEBI" id="CHEBI:57540"/>
        <dbReference type="ChEBI" id="CHEBI:57945"/>
        <dbReference type="EC" id="7.1.1.2"/>
    </reaction>
</comment>
<evidence type="ECO:0000256" key="4">
    <source>
        <dbReference type="ARBA" id="ARBA00022448"/>
    </source>
</evidence>
<feature type="transmembrane region" description="Helical" evidence="16">
    <location>
        <begin position="145"/>
        <end position="165"/>
    </location>
</feature>
<dbReference type="Pfam" id="PF06455">
    <property type="entry name" value="NADH5_C"/>
    <property type="match status" value="1"/>
</dbReference>
<dbReference type="NCBIfam" id="TIGR01974">
    <property type="entry name" value="NDH_I_L"/>
    <property type="match status" value="1"/>
</dbReference>
<feature type="transmembrane region" description="Helical" evidence="16">
    <location>
        <begin position="90"/>
        <end position="110"/>
    </location>
</feature>
<feature type="transmembrane region" description="Helical" evidence="16">
    <location>
        <begin position="331"/>
        <end position="356"/>
    </location>
</feature>
<comment type="function">
    <text evidence="16">Core subunit of the mitochondrial membrane respiratory chain NADH dehydrogenase (Complex I) which catalyzes electron transfer from NADH through the respiratory chain, using ubiquinone as an electron acceptor. Essential for the catalytic activity and assembly of complex I.</text>
</comment>
<keyword evidence="4 16" id="KW-0813">Transport</keyword>
<feature type="transmembrane region" description="Helical" evidence="16">
    <location>
        <begin position="377"/>
        <end position="397"/>
    </location>
</feature>
<geneLocation type="mitochondrion" evidence="20"/>
<feature type="domain" description="NADH-Ubiquinone oxidoreductase (complex I) chain 5 N-terminal" evidence="18">
    <location>
        <begin position="73"/>
        <end position="123"/>
    </location>
</feature>
<feature type="transmembrane region" description="Helical" evidence="16">
    <location>
        <begin position="279"/>
        <end position="300"/>
    </location>
</feature>
<dbReference type="AlphaFoldDB" id="A0ZQ01"/>